<comment type="caution">
    <text evidence="1">The sequence shown here is derived from an EMBL/GenBank/DDBJ whole genome shotgun (WGS) entry which is preliminary data.</text>
</comment>
<evidence type="ECO:0000313" key="1">
    <source>
        <dbReference type="EMBL" id="NYS95218.1"/>
    </source>
</evidence>
<dbReference type="RefSeq" id="WP_179914429.1">
    <property type="nucleotide sequence ID" value="NZ_JACBYE010000061.1"/>
</dbReference>
<sequence>MVRIRADLTGVVHTDRGVFKAGDEIPDGVSIGGHLTDTGEPVGPFKTVSAPTLGNVEYVHATDVPRADAVEPLSEGELVEAARIGVPLDVHPERVRGAILGYAQGWDDAHAAFTVPPLEQPDGDVTTVIPGQGELIVTGDPMELAEPVTPTFDPGEHNAVEVHAYLKANPDDAARVRALEAAGKNRSGILGAREL</sequence>
<keyword evidence="2" id="KW-1185">Reference proteome</keyword>
<dbReference type="AlphaFoldDB" id="A0A853F2G1"/>
<proteinExistence type="predicted"/>
<reference evidence="1 2" key="1">
    <citation type="submission" date="2020-07" db="EMBL/GenBank/DDBJ databases">
        <title>MOT database genomes.</title>
        <authorList>
            <person name="Joseph S."/>
            <person name="Aduse-Opoku J."/>
            <person name="Hashim A."/>
            <person name="Wade W."/>
            <person name="Curtis M."/>
        </authorList>
    </citation>
    <scope>NUCLEOTIDE SEQUENCE [LARGE SCALE GENOMIC DNA]</scope>
    <source>
        <strain evidence="1 2">DSM 100099</strain>
    </source>
</reference>
<evidence type="ECO:0000313" key="2">
    <source>
        <dbReference type="Proteomes" id="UP000561011"/>
    </source>
</evidence>
<name>A0A853F2G1_9MICO</name>
<accession>A0A853F2G1</accession>
<dbReference type="Proteomes" id="UP000561011">
    <property type="component" value="Unassembled WGS sequence"/>
</dbReference>
<protein>
    <submittedName>
        <fullName evidence="1">Uncharacterized protein</fullName>
    </submittedName>
</protein>
<organism evidence="1 2">
    <name type="scientific">Sanguibacter inulinus</name>
    <dbReference type="NCBI Taxonomy" id="60922"/>
    <lineage>
        <taxon>Bacteria</taxon>
        <taxon>Bacillati</taxon>
        <taxon>Actinomycetota</taxon>
        <taxon>Actinomycetes</taxon>
        <taxon>Micrococcales</taxon>
        <taxon>Sanguibacteraceae</taxon>
        <taxon>Sanguibacter</taxon>
    </lineage>
</organism>
<dbReference type="EMBL" id="JACBYE010000061">
    <property type="protein sequence ID" value="NYS95218.1"/>
    <property type="molecule type" value="Genomic_DNA"/>
</dbReference>
<gene>
    <name evidence="1" type="ORF">HZZ10_17015</name>
</gene>